<protein>
    <submittedName>
        <fullName evidence="2">Carboxypeptidase-like regulatory domain-containing protein</fullName>
    </submittedName>
</protein>
<dbReference type="Pfam" id="PF13715">
    <property type="entry name" value="CarbopepD_reg_2"/>
    <property type="match status" value="1"/>
</dbReference>
<dbReference type="AlphaFoldDB" id="A0A5M8QA49"/>
<dbReference type="GO" id="GO:0004180">
    <property type="term" value="F:carboxypeptidase activity"/>
    <property type="evidence" value="ECO:0007669"/>
    <property type="project" value="UniProtKB-KW"/>
</dbReference>
<keyword evidence="2" id="KW-0645">Protease</keyword>
<dbReference type="EMBL" id="VKKZ01000023">
    <property type="protein sequence ID" value="KAA6431951.1"/>
    <property type="molecule type" value="Genomic_DNA"/>
</dbReference>
<sequence>MPSRLWVPKTTRPPFFSGNQKEALLPSLFAFRACFLGNKVEVNIKKCLSFELKIYFAGVKPLILLLLFFLNALLVLAQKGPLEGRVVEAESGKPLEYVTVHVASAKVPVFTDANGKFILLRYQPTDTVTFTLLGFAPLALPVKVLAETPVIRLVRQSYSLQEVVVRPKENPAYRIVRSAARNKHLYLPENQEAIQFGTYTLLKGSILEGEAHDKRKSFSKRYAPYLDSLSLKKAGTKTASLPIFQAETVKETYFSRFPRKSKEILKASKTVGVGIERESQVAQLLNAQAEHFSLYQNWVRMFDKDFVSPVANQWSSYYDYTLEDSLETPQGKVYRLKVHPKRAQDLAFEGTIWISDGSFALRRAELKVNPAVALNFVAGLQITQAWDDQQPSLLPIFSERKFQLTGLPGTEVRLFIESRTTYTGLALDQPKPAAFFDMTHQIHDSALTHQEQYWQRVRPQELSLEDQKRVQSIAQINKLPEIRGTVKLVRVMMEGHLPLNEKVEWGPVLGTYVYNEVEGHRLQVGGRTTAQFHPNWIVNGYLAYGTKDASFKSLLNLRYVIDRHRWTEWGGSYLQDVGPATLDLDNSQVSSLFFSAFRWGNMSYPYQQERLQLWAEREWIPGLRQRVTVRRANYVPSFAPGAWSSARDQKTFGRFQTTDITLAFRYTADQKMLIRHHEKIPISTSTAPLFGLHLTAGIKGVMDSDFSYQQVGVSLEQRVRAGIFGYARYYLKAGKTFTRVPLPLLQVPLGNQTPFFVMEGFNLMPFFSFATDEFASLRYDHHFEGAFSLTNRLPLLKKTKLILVAGGAVLYGHLSEKNWIASTGLAGETPRFQGLGKNPYAEVNVGFKNIYQLLRVDLVHRLTYQDLEAPRWGVCVSVAVNP</sequence>
<evidence type="ECO:0000313" key="2">
    <source>
        <dbReference type="EMBL" id="KAA6431951.1"/>
    </source>
</evidence>
<organism evidence="2 3">
    <name type="scientific">Rufibacter glacialis</name>
    <dbReference type="NCBI Taxonomy" id="1259555"/>
    <lineage>
        <taxon>Bacteria</taxon>
        <taxon>Pseudomonadati</taxon>
        <taxon>Bacteroidota</taxon>
        <taxon>Cytophagia</taxon>
        <taxon>Cytophagales</taxon>
        <taxon>Hymenobacteraceae</taxon>
        <taxon>Rufibacter</taxon>
    </lineage>
</organism>
<dbReference type="InterPro" id="IPR008969">
    <property type="entry name" value="CarboxyPept-like_regulatory"/>
</dbReference>
<gene>
    <name evidence="2" type="ORF">FOE74_17745</name>
</gene>
<evidence type="ECO:0000313" key="3">
    <source>
        <dbReference type="Proteomes" id="UP000323866"/>
    </source>
</evidence>
<dbReference type="InterPro" id="IPR043741">
    <property type="entry name" value="DUF5686"/>
</dbReference>
<keyword evidence="1" id="KW-0812">Transmembrane</keyword>
<keyword evidence="2" id="KW-0378">Hydrolase</keyword>
<keyword evidence="1" id="KW-0472">Membrane</keyword>
<evidence type="ECO:0000256" key="1">
    <source>
        <dbReference type="SAM" id="Phobius"/>
    </source>
</evidence>
<dbReference type="Gene3D" id="2.60.40.1120">
    <property type="entry name" value="Carboxypeptidase-like, regulatory domain"/>
    <property type="match status" value="1"/>
</dbReference>
<accession>A0A5M8QA49</accession>
<keyword evidence="2" id="KW-0121">Carboxypeptidase</keyword>
<dbReference type="Proteomes" id="UP000323866">
    <property type="component" value="Unassembled WGS sequence"/>
</dbReference>
<comment type="caution">
    <text evidence="2">The sequence shown here is derived from an EMBL/GenBank/DDBJ whole genome shotgun (WGS) entry which is preliminary data.</text>
</comment>
<reference evidence="2 3" key="1">
    <citation type="submission" date="2019-07" db="EMBL/GenBank/DDBJ databases">
        <authorList>
            <person name="Qu J.-H."/>
        </authorList>
    </citation>
    <scope>NUCLEOTIDE SEQUENCE [LARGE SCALE GENOMIC DNA]</scope>
    <source>
        <strain evidence="2 3">MDT1-10-3</strain>
    </source>
</reference>
<feature type="transmembrane region" description="Helical" evidence="1">
    <location>
        <begin position="54"/>
        <end position="77"/>
    </location>
</feature>
<keyword evidence="1" id="KW-1133">Transmembrane helix</keyword>
<dbReference type="OrthoDB" id="983143at2"/>
<name>A0A5M8QA49_9BACT</name>
<dbReference type="SUPFAM" id="SSF49464">
    <property type="entry name" value="Carboxypeptidase regulatory domain-like"/>
    <property type="match status" value="1"/>
</dbReference>
<reference evidence="2 3" key="2">
    <citation type="submission" date="2019-09" db="EMBL/GenBank/DDBJ databases">
        <title>A bacterium isolated from glacier soil.</title>
        <authorList>
            <person name="Liu Q."/>
        </authorList>
    </citation>
    <scope>NUCLEOTIDE SEQUENCE [LARGE SCALE GENOMIC DNA]</scope>
    <source>
        <strain evidence="2 3">MDT1-10-3</strain>
    </source>
</reference>
<dbReference type="Pfam" id="PF18939">
    <property type="entry name" value="DUF5686"/>
    <property type="match status" value="1"/>
</dbReference>
<proteinExistence type="predicted"/>